<evidence type="ECO:0000259" key="8">
    <source>
        <dbReference type="PROSITE" id="PS50011"/>
    </source>
</evidence>
<evidence type="ECO:0000313" key="10">
    <source>
        <dbReference type="EMBL" id="PEG37611.1"/>
    </source>
</evidence>
<dbReference type="PROSITE" id="PS50011">
    <property type="entry name" value="PROTEIN_KINASE_DOM"/>
    <property type="match status" value="1"/>
</dbReference>
<evidence type="ECO:0000256" key="3">
    <source>
        <dbReference type="ARBA" id="ARBA00022679"/>
    </source>
</evidence>
<dbReference type="InterPro" id="IPR011009">
    <property type="entry name" value="Kinase-like_dom_sf"/>
</dbReference>
<evidence type="ECO:0000256" key="6">
    <source>
        <dbReference type="ARBA" id="ARBA00022840"/>
    </source>
</evidence>
<evidence type="ECO:0000313" key="9">
    <source>
        <dbReference type="EMBL" id="GFG55608.1"/>
    </source>
</evidence>
<feature type="binding site" evidence="7">
    <location>
        <position position="41"/>
    </location>
    <ligand>
        <name>ATP</name>
        <dbReference type="ChEBI" id="CHEBI:30616"/>
    </ligand>
</feature>
<dbReference type="SMART" id="SM00220">
    <property type="entry name" value="S_TKc"/>
    <property type="match status" value="1"/>
</dbReference>
<comment type="caution">
    <text evidence="10">The sequence shown here is derived from an EMBL/GenBank/DDBJ whole genome shotgun (WGS) entry which is preliminary data.</text>
</comment>
<evidence type="ECO:0000256" key="2">
    <source>
        <dbReference type="ARBA" id="ARBA00022527"/>
    </source>
</evidence>
<evidence type="ECO:0000256" key="4">
    <source>
        <dbReference type="ARBA" id="ARBA00022741"/>
    </source>
</evidence>
<sequence>MLTADEDFEGYVIDATLGRGGYATVYRAHRAGDPDHPVALKILDEDQRHEDQTARLRREFEFAHEIHHPHVITVYEHGPGWLTMELIDGGTSSALPGVTEKLTVLAQVADALDHIHHQGIVHCDVKPSNILATKDFSRAVLTDFGVAYTVAETVDWRYAQLEASLHYTAPELLHGRPPSALTDQYALAVTAVELLLGAPPFTAENPMELVDAHLNQPVPDYSDKIDWVPRIFDSVLGRALAKIPESRYDTCAELIAQLTHALD</sequence>
<organism evidence="10 11">
    <name type="scientific">Mycolicibacterium agri</name>
    <name type="common">Mycobacterium agri</name>
    <dbReference type="NCBI Taxonomy" id="36811"/>
    <lineage>
        <taxon>Bacteria</taxon>
        <taxon>Bacillati</taxon>
        <taxon>Actinomycetota</taxon>
        <taxon>Actinomycetes</taxon>
        <taxon>Mycobacteriales</taxon>
        <taxon>Mycobacteriaceae</taxon>
        <taxon>Mycolicibacterium</taxon>
    </lineage>
</organism>
<keyword evidence="2 10" id="KW-0723">Serine/threonine-protein kinase</keyword>
<dbReference type="GO" id="GO:0005524">
    <property type="term" value="F:ATP binding"/>
    <property type="evidence" value="ECO:0007669"/>
    <property type="project" value="UniProtKB-UniRule"/>
</dbReference>
<feature type="domain" description="Protein kinase" evidence="8">
    <location>
        <begin position="11"/>
        <end position="263"/>
    </location>
</feature>
<dbReference type="InterPro" id="IPR017441">
    <property type="entry name" value="Protein_kinase_ATP_BS"/>
</dbReference>
<keyword evidence="5 10" id="KW-0418">Kinase</keyword>
<keyword evidence="11" id="KW-1185">Reference proteome</keyword>
<dbReference type="PANTHER" id="PTHR43289">
    <property type="entry name" value="MITOGEN-ACTIVATED PROTEIN KINASE KINASE KINASE 20-RELATED"/>
    <property type="match status" value="1"/>
</dbReference>
<keyword evidence="4 7" id="KW-0547">Nucleotide-binding</keyword>
<evidence type="ECO:0000313" key="11">
    <source>
        <dbReference type="Proteomes" id="UP000220914"/>
    </source>
</evidence>
<name>A0A2A7N259_MYCAG</name>
<evidence type="ECO:0000313" key="12">
    <source>
        <dbReference type="Proteomes" id="UP000465302"/>
    </source>
</evidence>
<reference evidence="9 12" key="2">
    <citation type="journal article" date="2019" name="Emerg. Microbes Infect.">
        <title>Comprehensive subspecies identification of 175 nontuberculous mycobacteria species based on 7547 genomic profiles.</title>
        <authorList>
            <person name="Matsumoto Y."/>
            <person name="Kinjo T."/>
            <person name="Motooka D."/>
            <person name="Nabeya D."/>
            <person name="Jung N."/>
            <person name="Uechi K."/>
            <person name="Horii T."/>
            <person name="Iida T."/>
            <person name="Fujita J."/>
            <person name="Nakamura S."/>
        </authorList>
    </citation>
    <scope>NUCLEOTIDE SEQUENCE [LARGE SCALE GENOMIC DNA]</scope>
    <source>
        <strain evidence="9 12">JCM 6377</strain>
    </source>
</reference>
<dbReference type="EC" id="2.7.11.1" evidence="1"/>
<dbReference type="EMBL" id="BLKS01000004">
    <property type="protein sequence ID" value="GFG55608.1"/>
    <property type="molecule type" value="Genomic_DNA"/>
</dbReference>
<dbReference type="PROSITE" id="PS00107">
    <property type="entry name" value="PROTEIN_KINASE_ATP"/>
    <property type="match status" value="1"/>
</dbReference>
<dbReference type="Proteomes" id="UP000465302">
    <property type="component" value="Unassembled WGS sequence"/>
</dbReference>
<dbReference type="Gene3D" id="1.10.510.10">
    <property type="entry name" value="Transferase(Phosphotransferase) domain 1"/>
    <property type="match status" value="1"/>
</dbReference>
<reference evidence="9" key="3">
    <citation type="submission" date="2020-02" db="EMBL/GenBank/DDBJ databases">
        <authorList>
            <person name="Matsumoto Y."/>
            <person name="Motooka D."/>
            <person name="Nakamura S."/>
        </authorList>
    </citation>
    <scope>NUCLEOTIDE SEQUENCE</scope>
    <source>
        <strain evidence="9">JCM 6377</strain>
    </source>
</reference>
<gene>
    <name evidence="10" type="ORF">CQY20_15405</name>
    <name evidence="9" type="ORF">MAGR_70490</name>
</gene>
<evidence type="ECO:0000256" key="1">
    <source>
        <dbReference type="ARBA" id="ARBA00012513"/>
    </source>
</evidence>
<reference evidence="10 11" key="1">
    <citation type="submission" date="2017-10" db="EMBL/GenBank/DDBJ databases">
        <title>The new phylogeny of genus Mycobacterium.</title>
        <authorList>
            <person name="Tortoli E."/>
            <person name="Trovato A."/>
            <person name="Cirillo D.M."/>
        </authorList>
    </citation>
    <scope>NUCLEOTIDE SEQUENCE [LARGE SCALE GENOMIC DNA]</scope>
    <source>
        <strain evidence="10 11">CCUG37673</strain>
    </source>
</reference>
<evidence type="ECO:0000256" key="5">
    <source>
        <dbReference type="ARBA" id="ARBA00022777"/>
    </source>
</evidence>
<dbReference type="PANTHER" id="PTHR43289:SF6">
    <property type="entry name" value="SERINE_THREONINE-PROTEIN KINASE NEKL-3"/>
    <property type="match status" value="1"/>
</dbReference>
<evidence type="ECO:0000256" key="7">
    <source>
        <dbReference type="PROSITE-ProRule" id="PRU10141"/>
    </source>
</evidence>
<dbReference type="AlphaFoldDB" id="A0A2A7N259"/>
<dbReference type="GO" id="GO:0004674">
    <property type="term" value="F:protein serine/threonine kinase activity"/>
    <property type="evidence" value="ECO:0007669"/>
    <property type="project" value="UniProtKB-KW"/>
</dbReference>
<keyword evidence="3" id="KW-0808">Transferase</keyword>
<dbReference type="OrthoDB" id="5622056at2"/>
<dbReference type="InterPro" id="IPR000719">
    <property type="entry name" value="Prot_kinase_dom"/>
</dbReference>
<protein>
    <recommendedName>
        <fullName evidence="1">non-specific serine/threonine protein kinase</fullName>
        <ecNumber evidence="1">2.7.11.1</ecNumber>
    </recommendedName>
</protein>
<dbReference type="CDD" id="cd14014">
    <property type="entry name" value="STKc_PknB_like"/>
    <property type="match status" value="1"/>
</dbReference>
<dbReference type="SUPFAM" id="SSF56112">
    <property type="entry name" value="Protein kinase-like (PK-like)"/>
    <property type="match status" value="1"/>
</dbReference>
<accession>A0A2A7N259</accession>
<dbReference type="Gene3D" id="3.30.200.20">
    <property type="entry name" value="Phosphorylase Kinase, domain 1"/>
    <property type="match status" value="1"/>
</dbReference>
<dbReference type="Proteomes" id="UP000220914">
    <property type="component" value="Unassembled WGS sequence"/>
</dbReference>
<dbReference type="RefSeq" id="WP_097940953.1">
    <property type="nucleotide sequence ID" value="NZ_BLKS01000004.1"/>
</dbReference>
<dbReference type="Pfam" id="PF00069">
    <property type="entry name" value="Pkinase"/>
    <property type="match status" value="1"/>
</dbReference>
<dbReference type="EMBL" id="PDCP01000025">
    <property type="protein sequence ID" value="PEG37611.1"/>
    <property type="molecule type" value="Genomic_DNA"/>
</dbReference>
<proteinExistence type="predicted"/>
<keyword evidence="6 7" id="KW-0067">ATP-binding</keyword>